<dbReference type="EMBL" id="SSTD01007345">
    <property type="protein sequence ID" value="TYK19000.1"/>
    <property type="molecule type" value="Genomic_DNA"/>
</dbReference>
<dbReference type="InterPro" id="IPR012337">
    <property type="entry name" value="RNaseH-like_sf"/>
</dbReference>
<dbReference type="PROSITE" id="PS50994">
    <property type="entry name" value="INTEGRASE"/>
    <property type="match status" value="1"/>
</dbReference>
<comment type="caution">
    <text evidence="9">The sequence shown here is derived from an EMBL/GenBank/DDBJ whole genome shotgun (WGS) entry which is preliminary data.</text>
</comment>
<evidence type="ECO:0000313" key="12">
    <source>
        <dbReference type="Proteomes" id="UP000321947"/>
    </source>
</evidence>
<dbReference type="GO" id="GO:0003676">
    <property type="term" value="F:nucleic acid binding"/>
    <property type="evidence" value="ECO:0007669"/>
    <property type="project" value="InterPro"/>
</dbReference>
<dbReference type="InterPro" id="IPR041373">
    <property type="entry name" value="RT_RNaseH"/>
</dbReference>
<dbReference type="PANTHER" id="PTHR37984">
    <property type="entry name" value="PROTEIN CBG26694"/>
    <property type="match status" value="1"/>
</dbReference>
<feature type="domain" description="Integrase catalytic" evidence="8">
    <location>
        <begin position="720"/>
        <end position="789"/>
    </location>
</feature>
<keyword evidence="2" id="KW-0808">Transferase</keyword>
<dbReference type="AlphaFoldDB" id="A0A5A7T4K8"/>
<dbReference type="SUPFAM" id="SSF56672">
    <property type="entry name" value="DNA/RNA polymerases"/>
    <property type="match status" value="1"/>
</dbReference>
<evidence type="ECO:0000259" key="8">
    <source>
        <dbReference type="PROSITE" id="PS50994"/>
    </source>
</evidence>
<dbReference type="InterPro" id="IPR036397">
    <property type="entry name" value="RNaseH_sf"/>
</dbReference>
<organism evidence="9 11">
    <name type="scientific">Cucumis melo var. makuwa</name>
    <name type="common">Oriental melon</name>
    <dbReference type="NCBI Taxonomy" id="1194695"/>
    <lineage>
        <taxon>Eukaryota</taxon>
        <taxon>Viridiplantae</taxon>
        <taxon>Streptophyta</taxon>
        <taxon>Embryophyta</taxon>
        <taxon>Tracheophyta</taxon>
        <taxon>Spermatophyta</taxon>
        <taxon>Magnoliopsida</taxon>
        <taxon>eudicotyledons</taxon>
        <taxon>Gunneridae</taxon>
        <taxon>Pentapetalae</taxon>
        <taxon>rosids</taxon>
        <taxon>fabids</taxon>
        <taxon>Cucurbitales</taxon>
        <taxon>Cucurbitaceae</taxon>
        <taxon>Benincaseae</taxon>
        <taxon>Cucumis</taxon>
    </lineage>
</organism>
<dbReference type="InterPro" id="IPR021109">
    <property type="entry name" value="Peptidase_aspartic_dom_sf"/>
</dbReference>
<evidence type="ECO:0000256" key="5">
    <source>
        <dbReference type="ARBA" id="ARBA00022759"/>
    </source>
</evidence>
<dbReference type="InterPro" id="IPR000477">
    <property type="entry name" value="RT_dom"/>
</dbReference>
<dbReference type="InterPro" id="IPR043128">
    <property type="entry name" value="Rev_trsase/Diguanyl_cyclase"/>
</dbReference>
<evidence type="ECO:0000313" key="11">
    <source>
        <dbReference type="Proteomes" id="UP000321393"/>
    </source>
</evidence>
<keyword evidence="3" id="KW-0548">Nucleotidyltransferase</keyword>
<dbReference type="EMBL" id="SSTE01018788">
    <property type="protein sequence ID" value="KAA0037923.1"/>
    <property type="molecule type" value="Genomic_DNA"/>
</dbReference>
<dbReference type="Proteomes" id="UP000321947">
    <property type="component" value="Unassembled WGS sequence"/>
</dbReference>
<dbReference type="SUPFAM" id="SSF53098">
    <property type="entry name" value="Ribonuclease H-like"/>
    <property type="match status" value="1"/>
</dbReference>
<dbReference type="Pfam" id="PF08284">
    <property type="entry name" value="RVP_2"/>
    <property type="match status" value="1"/>
</dbReference>
<evidence type="ECO:0000313" key="10">
    <source>
        <dbReference type="EMBL" id="TYK19000.1"/>
    </source>
</evidence>
<keyword evidence="5" id="KW-0255">Endonuclease</keyword>
<dbReference type="GO" id="GO:0003964">
    <property type="term" value="F:RNA-directed DNA polymerase activity"/>
    <property type="evidence" value="ECO:0007669"/>
    <property type="project" value="UniProtKB-KW"/>
</dbReference>
<dbReference type="InterPro" id="IPR001584">
    <property type="entry name" value="Integrase_cat-core"/>
</dbReference>
<keyword evidence="7" id="KW-0695">RNA-directed DNA polymerase</keyword>
<evidence type="ECO:0000256" key="3">
    <source>
        <dbReference type="ARBA" id="ARBA00022695"/>
    </source>
</evidence>
<gene>
    <name evidence="10" type="ORF">E5676_scaffold154G00260</name>
    <name evidence="9" type="ORF">E6C27_scaffold36G001020</name>
</gene>
<dbReference type="InterPro" id="IPR050951">
    <property type="entry name" value="Retrovirus_Pol_polyprotein"/>
</dbReference>
<evidence type="ECO:0000256" key="7">
    <source>
        <dbReference type="ARBA" id="ARBA00022918"/>
    </source>
</evidence>
<dbReference type="CDD" id="cd01647">
    <property type="entry name" value="RT_LTR"/>
    <property type="match status" value="1"/>
</dbReference>
<dbReference type="GO" id="GO:0004519">
    <property type="term" value="F:endonuclease activity"/>
    <property type="evidence" value="ECO:0007669"/>
    <property type="project" value="UniProtKB-KW"/>
</dbReference>
<evidence type="ECO:0000256" key="4">
    <source>
        <dbReference type="ARBA" id="ARBA00022722"/>
    </source>
</evidence>
<dbReference type="GO" id="GO:0015074">
    <property type="term" value="P:DNA integration"/>
    <property type="evidence" value="ECO:0007669"/>
    <property type="project" value="InterPro"/>
</dbReference>
<dbReference type="PANTHER" id="PTHR37984:SF5">
    <property type="entry name" value="PROTEIN NYNRIN-LIKE"/>
    <property type="match status" value="1"/>
</dbReference>
<dbReference type="Pfam" id="PF00078">
    <property type="entry name" value="RVT_1"/>
    <property type="match status" value="1"/>
</dbReference>
<dbReference type="Pfam" id="PF17917">
    <property type="entry name" value="RT_RNaseH"/>
    <property type="match status" value="1"/>
</dbReference>
<name>A0A5A7T4K8_CUCMM</name>
<evidence type="ECO:0000256" key="6">
    <source>
        <dbReference type="ARBA" id="ARBA00022801"/>
    </source>
</evidence>
<dbReference type="Gene3D" id="3.30.420.10">
    <property type="entry name" value="Ribonuclease H-like superfamily/Ribonuclease H"/>
    <property type="match status" value="1"/>
</dbReference>
<dbReference type="Proteomes" id="UP000321393">
    <property type="component" value="Unassembled WGS sequence"/>
</dbReference>
<dbReference type="Gene3D" id="3.30.70.270">
    <property type="match status" value="2"/>
</dbReference>
<keyword evidence="4" id="KW-0540">Nuclease</keyword>
<dbReference type="OrthoDB" id="782414at2759"/>
<evidence type="ECO:0000313" key="9">
    <source>
        <dbReference type="EMBL" id="KAA0037923.1"/>
    </source>
</evidence>
<dbReference type="GO" id="GO:0016787">
    <property type="term" value="F:hydrolase activity"/>
    <property type="evidence" value="ECO:0007669"/>
    <property type="project" value="UniProtKB-KW"/>
</dbReference>
<evidence type="ECO:0000256" key="2">
    <source>
        <dbReference type="ARBA" id="ARBA00022679"/>
    </source>
</evidence>
<accession>A0A5A7T4K8</accession>
<dbReference type="InterPro" id="IPR043502">
    <property type="entry name" value="DNA/RNA_pol_sf"/>
</dbReference>
<evidence type="ECO:0000256" key="1">
    <source>
        <dbReference type="ARBA" id="ARBA00012493"/>
    </source>
</evidence>
<dbReference type="Gene3D" id="3.10.10.10">
    <property type="entry name" value="HIV Type 1 Reverse Transcriptase, subunit A, domain 1"/>
    <property type="match status" value="1"/>
</dbReference>
<keyword evidence="6" id="KW-0378">Hydrolase</keyword>
<dbReference type="Gene3D" id="2.40.70.10">
    <property type="entry name" value="Acid Proteases"/>
    <property type="match status" value="1"/>
</dbReference>
<protein>
    <recommendedName>
        <fullName evidence="1">RNA-directed DNA polymerase</fullName>
        <ecNumber evidence="1">2.7.7.49</ecNumber>
    </recommendedName>
</protein>
<dbReference type="EC" id="2.7.7.49" evidence="1"/>
<sequence>MLTLIMKSLNVQPSSAKLQQQQTEKESAYAKVVEKNKPPTSSFGLLDEDEHEEVNTMVKYATTYCSTIDDEEEKENNEILNLETLMDKLKVYRVLDFGVVLFRGISEVFYWECGLHIFRIRRIKPSFQTKDLAQDNVEPEAIWYRVHIGWIPLLTLSVLRNNDVVELCHHVLVDDEDRIRTGGKVLPKLVEIVLHMEESITEEKPAVELSHGALTASDFRGREQRRCTPGGISSARKKGVVGRPKQHGKVYAMTQQEAEDAPDTKQNRMLKPLSEGLAIYTLVRDVLRVSEVLHNCEVLVEGIGMLVDLLPLELQRLDVILGMDFLFTLYASMDCHRKEVVFKNPGFTEVDFRGVRKIIFRSLISVLKADKLLKKGCTAFLAHVVEVQREKLKLEDVPMVKEFLDVFSDDLLGLPPDKEIEFTIELLPGTALISQAPYRMAPSELKELEVQLQELVIKDYIRSSVSPWGTPTICEKERWSRYHQLKIRESKIFKTAFRTRIFHQYLDQFMIVFIDDILVYSVGKEAHKGHLRIVLQILRDKQLYAKFSKCEFWLEQVVFLRHVILVKGVSIDPQKVEAVVNWERPTSATEVHSFLGLVGYYRRFIEDFSPLALPLIALMTKKNAKFEWADKWKDYVIYYDTSRQGLGCALMQERKVIAYASGQLKQHKCNYPTHGLKLAVKPMRQRPGGLLNPVPMPKWNGSILLWIFCLDYFVHPVDMMKLKFSTSFHPQTDGQFERTIQTLEDMLRACVLQFKGSWNTQLPLMKFAYNNNYPSSINMTPYEALYGRPCRTLVCWNEVRERKLVGPQLV</sequence>
<proteinExistence type="predicted"/>
<reference evidence="11 12" key="1">
    <citation type="submission" date="2019-08" db="EMBL/GenBank/DDBJ databases">
        <title>Draft genome sequences of two oriental melons (Cucumis melo L. var makuwa).</title>
        <authorList>
            <person name="Kwon S.-Y."/>
        </authorList>
    </citation>
    <scope>NUCLEOTIDE SEQUENCE [LARGE SCALE GENOMIC DNA]</scope>
    <source>
        <strain evidence="12">cv. Chang Bougi</strain>
        <strain evidence="11">cv. SW 3</strain>
        <tissue evidence="9">Leaf</tissue>
    </source>
</reference>